<dbReference type="Proteomes" id="UP001549110">
    <property type="component" value="Unassembled WGS sequence"/>
</dbReference>
<organism evidence="1 2">
    <name type="scientific">Phenylobacterium koreense</name>
    <dbReference type="NCBI Taxonomy" id="266125"/>
    <lineage>
        <taxon>Bacteria</taxon>
        <taxon>Pseudomonadati</taxon>
        <taxon>Pseudomonadota</taxon>
        <taxon>Alphaproteobacteria</taxon>
        <taxon>Caulobacterales</taxon>
        <taxon>Caulobacteraceae</taxon>
        <taxon>Phenylobacterium</taxon>
    </lineage>
</organism>
<gene>
    <name evidence="1" type="ORF">ABID41_002563</name>
</gene>
<dbReference type="RefSeq" id="WP_331932540.1">
    <property type="nucleotide sequence ID" value="NZ_JBEPLU010000002.1"/>
</dbReference>
<accession>A0ABV2EK86</accession>
<proteinExistence type="predicted"/>
<protein>
    <submittedName>
        <fullName evidence="1">Uncharacterized protein</fullName>
    </submittedName>
</protein>
<name>A0ABV2EK86_9CAUL</name>
<sequence length="123" mass="13094">MLAGCANPFATAQVDPNSPVAAEVEQMASVRRPFPTFADIPPVPTDQRPVAEWGRQVAQLKTAGAQLERATADNTWTLQGTAAFAARARTQAGPTIDTTSTTPATEAFARQLRERATPPPPPR</sequence>
<comment type="caution">
    <text evidence="1">The sequence shown here is derived from an EMBL/GenBank/DDBJ whole genome shotgun (WGS) entry which is preliminary data.</text>
</comment>
<evidence type="ECO:0000313" key="1">
    <source>
        <dbReference type="EMBL" id="MET3527445.1"/>
    </source>
</evidence>
<evidence type="ECO:0000313" key="2">
    <source>
        <dbReference type="Proteomes" id="UP001549110"/>
    </source>
</evidence>
<reference evidence="1 2" key="1">
    <citation type="submission" date="2024-06" db="EMBL/GenBank/DDBJ databases">
        <title>Genomic Encyclopedia of Type Strains, Phase IV (KMG-IV): sequencing the most valuable type-strain genomes for metagenomic binning, comparative biology and taxonomic classification.</title>
        <authorList>
            <person name="Goeker M."/>
        </authorList>
    </citation>
    <scope>NUCLEOTIDE SEQUENCE [LARGE SCALE GENOMIC DNA]</scope>
    <source>
        <strain evidence="1 2">DSM 17809</strain>
    </source>
</reference>
<dbReference type="EMBL" id="JBEPLU010000002">
    <property type="protein sequence ID" value="MET3527445.1"/>
    <property type="molecule type" value="Genomic_DNA"/>
</dbReference>
<keyword evidence="2" id="KW-1185">Reference proteome</keyword>